<dbReference type="Proteomes" id="UP000502260">
    <property type="component" value="Chromosome"/>
</dbReference>
<dbReference type="RefSeq" id="WP_173060541.1">
    <property type="nucleotide sequence ID" value="NZ_AP022853.1"/>
</dbReference>
<dbReference type="AlphaFoldDB" id="A0A6F8VAR3"/>
<keyword evidence="1" id="KW-0732">Signal</keyword>
<accession>A0A6F8VAR3</accession>
<evidence type="ECO:0008006" key="4">
    <source>
        <dbReference type="Google" id="ProtNLM"/>
    </source>
</evidence>
<gene>
    <name evidence="2" type="ORF">SKTS_07310</name>
</gene>
<sequence length="296" mass="31632">MKKILIAFAALIWAPLAFAITPYVSGDKVGGGDVNAVMGQVEKKLTAEGFTVVGKYSPKGVSQYGVVVVTDKGILDAVRNLGGATIVGAAIRVGVKADGTVSYMNPEYWYRAFFRKQYSSAEPAVKALEVKLQKSLGAGKGFGGDESAGDLPNYHYMVGMERFESNKNELKSYASFEAAVKAIQDNLAKGTNKTSKVYEIVMADKKIAVFGVAMNDPKTGEGVWLNKIGVDHIAAQPYEIYVVGGKASALYGRYRIALGWPTLGMGTFMKISDSPDEILETLTGVAGGTYEKSSAF</sequence>
<evidence type="ECO:0000256" key="1">
    <source>
        <dbReference type="SAM" id="SignalP"/>
    </source>
</evidence>
<feature type="signal peptide" evidence="1">
    <location>
        <begin position="1"/>
        <end position="19"/>
    </location>
</feature>
<evidence type="ECO:0000313" key="2">
    <source>
        <dbReference type="EMBL" id="BCB25845.1"/>
    </source>
</evidence>
<protein>
    <recommendedName>
        <fullName evidence="4">Lipoprotein</fullName>
    </recommendedName>
</protein>
<organism evidence="2 3">
    <name type="scientific">Sulfurimicrobium lacus</name>
    <dbReference type="NCBI Taxonomy" id="2715678"/>
    <lineage>
        <taxon>Bacteria</taxon>
        <taxon>Pseudomonadati</taxon>
        <taxon>Pseudomonadota</taxon>
        <taxon>Betaproteobacteria</taxon>
        <taxon>Nitrosomonadales</taxon>
        <taxon>Sulfuricellaceae</taxon>
        <taxon>Sulfurimicrobium</taxon>
    </lineage>
</organism>
<dbReference type="EMBL" id="AP022853">
    <property type="protein sequence ID" value="BCB25845.1"/>
    <property type="molecule type" value="Genomic_DNA"/>
</dbReference>
<keyword evidence="3" id="KW-1185">Reference proteome</keyword>
<evidence type="ECO:0000313" key="3">
    <source>
        <dbReference type="Proteomes" id="UP000502260"/>
    </source>
</evidence>
<feature type="chain" id="PRO_5026350711" description="Lipoprotein" evidence="1">
    <location>
        <begin position="20"/>
        <end position="296"/>
    </location>
</feature>
<name>A0A6F8VAR3_9PROT</name>
<dbReference type="KEGG" id="slac:SKTS_07310"/>
<reference evidence="3" key="1">
    <citation type="submission" date="2020-03" db="EMBL/GenBank/DDBJ databases">
        <title>Complete genome sequence of sulfur-oxidizing bacterium skT11.</title>
        <authorList>
            <person name="Kanda M."/>
            <person name="Kojima H."/>
            <person name="Fukui M."/>
        </authorList>
    </citation>
    <scope>NUCLEOTIDE SEQUENCE [LARGE SCALE GENOMIC DNA]</scope>
    <source>
        <strain evidence="3">skT11</strain>
    </source>
</reference>
<proteinExistence type="predicted"/>